<dbReference type="Proteomes" id="UP000828390">
    <property type="component" value="Unassembled WGS sequence"/>
</dbReference>
<reference evidence="1" key="2">
    <citation type="submission" date="2020-11" db="EMBL/GenBank/DDBJ databases">
        <authorList>
            <person name="McCartney M.A."/>
            <person name="Auch B."/>
            <person name="Kono T."/>
            <person name="Mallez S."/>
            <person name="Becker A."/>
            <person name="Gohl D.M."/>
            <person name="Silverstein K.A.T."/>
            <person name="Koren S."/>
            <person name="Bechman K.B."/>
            <person name="Herman A."/>
            <person name="Abrahante J.E."/>
            <person name="Garbe J."/>
        </authorList>
    </citation>
    <scope>NUCLEOTIDE SEQUENCE</scope>
    <source>
        <strain evidence="1">Duluth1</strain>
        <tissue evidence="1">Whole animal</tissue>
    </source>
</reference>
<evidence type="ECO:0000313" key="1">
    <source>
        <dbReference type="EMBL" id="KAH3786426.1"/>
    </source>
</evidence>
<dbReference type="AlphaFoldDB" id="A0A9D4ISF4"/>
<gene>
    <name evidence="1" type="ORF">DPMN_164533</name>
</gene>
<accession>A0A9D4ISF4</accession>
<sequence>MLVIQTELTPLLRAQPSPDPLSALPPSPCSLLNKTMHGQINIQKAHLGLQGGGLTL</sequence>
<name>A0A9D4ISF4_DREPO</name>
<proteinExistence type="predicted"/>
<comment type="caution">
    <text evidence="1">The sequence shown here is derived from an EMBL/GenBank/DDBJ whole genome shotgun (WGS) entry which is preliminary data.</text>
</comment>
<dbReference type="EMBL" id="JAIWYP010000008">
    <property type="protein sequence ID" value="KAH3786426.1"/>
    <property type="molecule type" value="Genomic_DNA"/>
</dbReference>
<protein>
    <submittedName>
        <fullName evidence="1">Uncharacterized protein</fullName>
    </submittedName>
</protein>
<evidence type="ECO:0000313" key="2">
    <source>
        <dbReference type="Proteomes" id="UP000828390"/>
    </source>
</evidence>
<organism evidence="1 2">
    <name type="scientific">Dreissena polymorpha</name>
    <name type="common">Zebra mussel</name>
    <name type="synonym">Mytilus polymorpha</name>
    <dbReference type="NCBI Taxonomy" id="45954"/>
    <lineage>
        <taxon>Eukaryota</taxon>
        <taxon>Metazoa</taxon>
        <taxon>Spiralia</taxon>
        <taxon>Lophotrochozoa</taxon>
        <taxon>Mollusca</taxon>
        <taxon>Bivalvia</taxon>
        <taxon>Autobranchia</taxon>
        <taxon>Heteroconchia</taxon>
        <taxon>Euheterodonta</taxon>
        <taxon>Imparidentia</taxon>
        <taxon>Neoheterodontei</taxon>
        <taxon>Myida</taxon>
        <taxon>Dreissenoidea</taxon>
        <taxon>Dreissenidae</taxon>
        <taxon>Dreissena</taxon>
    </lineage>
</organism>
<reference evidence="1" key="1">
    <citation type="journal article" date="2019" name="bioRxiv">
        <title>The Genome of the Zebra Mussel, Dreissena polymorpha: A Resource for Invasive Species Research.</title>
        <authorList>
            <person name="McCartney M.A."/>
            <person name="Auch B."/>
            <person name="Kono T."/>
            <person name="Mallez S."/>
            <person name="Zhang Y."/>
            <person name="Obille A."/>
            <person name="Becker A."/>
            <person name="Abrahante J.E."/>
            <person name="Garbe J."/>
            <person name="Badalamenti J.P."/>
            <person name="Herman A."/>
            <person name="Mangelson H."/>
            <person name="Liachko I."/>
            <person name="Sullivan S."/>
            <person name="Sone E.D."/>
            <person name="Koren S."/>
            <person name="Silverstein K.A.T."/>
            <person name="Beckman K.B."/>
            <person name="Gohl D.M."/>
        </authorList>
    </citation>
    <scope>NUCLEOTIDE SEQUENCE</scope>
    <source>
        <strain evidence="1">Duluth1</strain>
        <tissue evidence="1">Whole animal</tissue>
    </source>
</reference>
<keyword evidence="2" id="KW-1185">Reference proteome</keyword>